<dbReference type="InterPro" id="IPR036721">
    <property type="entry name" value="RCK_C_sf"/>
</dbReference>
<dbReference type="EMBL" id="JAJNDC010000002">
    <property type="protein sequence ID" value="MCW9712861.1"/>
    <property type="molecule type" value="Genomic_DNA"/>
</dbReference>
<dbReference type="InterPro" id="IPR006037">
    <property type="entry name" value="RCK_C"/>
</dbReference>
<feature type="domain" description="RCK C-terminal" evidence="8">
    <location>
        <begin position="209"/>
        <end position="294"/>
    </location>
</feature>
<keyword evidence="6 7" id="KW-0472">Membrane</keyword>
<feature type="transmembrane region" description="Helical" evidence="7">
    <location>
        <begin position="140"/>
        <end position="161"/>
    </location>
</feature>
<accession>A0ABT3PYJ6</accession>
<feature type="transmembrane region" description="Helical" evidence="7">
    <location>
        <begin position="572"/>
        <end position="592"/>
    </location>
</feature>
<evidence type="ECO:0000259" key="8">
    <source>
        <dbReference type="PROSITE" id="PS51202"/>
    </source>
</evidence>
<evidence type="ECO:0000256" key="1">
    <source>
        <dbReference type="ARBA" id="ARBA00004141"/>
    </source>
</evidence>
<dbReference type="InterPro" id="IPR051679">
    <property type="entry name" value="DASS-Related_Transporters"/>
</dbReference>
<dbReference type="Pfam" id="PF02080">
    <property type="entry name" value="TrkA_C"/>
    <property type="match status" value="1"/>
</dbReference>
<organism evidence="9 10">
    <name type="scientific">Fodinibius salicampi</name>
    <dbReference type="NCBI Taxonomy" id="1920655"/>
    <lineage>
        <taxon>Bacteria</taxon>
        <taxon>Pseudomonadati</taxon>
        <taxon>Balneolota</taxon>
        <taxon>Balneolia</taxon>
        <taxon>Balneolales</taxon>
        <taxon>Balneolaceae</taxon>
        <taxon>Fodinibius</taxon>
    </lineage>
</organism>
<name>A0ABT3PYJ6_9BACT</name>
<evidence type="ECO:0000313" key="10">
    <source>
        <dbReference type="Proteomes" id="UP001207337"/>
    </source>
</evidence>
<feature type="transmembrane region" description="Helical" evidence="7">
    <location>
        <begin position="496"/>
        <end position="521"/>
    </location>
</feature>
<feature type="transmembrane region" description="Helical" evidence="7">
    <location>
        <begin position="453"/>
        <end position="476"/>
    </location>
</feature>
<proteinExistence type="predicted"/>
<dbReference type="SUPFAM" id="SSF116726">
    <property type="entry name" value="TrkA C-terminal domain-like"/>
    <property type="match status" value="2"/>
</dbReference>
<keyword evidence="4" id="KW-0677">Repeat</keyword>
<dbReference type="PROSITE" id="PS51202">
    <property type="entry name" value="RCK_C"/>
    <property type="match status" value="2"/>
</dbReference>
<dbReference type="PANTHER" id="PTHR43652">
    <property type="entry name" value="BASIC AMINO ACID ANTIPORTER YFCC-RELATED"/>
    <property type="match status" value="1"/>
</dbReference>
<feature type="domain" description="RCK C-terminal" evidence="8">
    <location>
        <begin position="302"/>
        <end position="386"/>
    </location>
</feature>
<evidence type="ECO:0000313" key="9">
    <source>
        <dbReference type="EMBL" id="MCW9712861.1"/>
    </source>
</evidence>
<feature type="transmembrane region" description="Helical" evidence="7">
    <location>
        <begin position="52"/>
        <end position="71"/>
    </location>
</feature>
<dbReference type="Proteomes" id="UP001207337">
    <property type="component" value="Unassembled WGS sequence"/>
</dbReference>
<gene>
    <name evidence="9" type="ORF">LQ318_08085</name>
</gene>
<protein>
    <submittedName>
        <fullName evidence="9">SLC13 family permease</fullName>
    </submittedName>
</protein>
<keyword evidence="3 7" id="KW-0812">Transmembrane</keyword>
<evidence type="ECO:0000256" key="5">
    <source>
        <dbReference type="ARBA" id="ARBA00022989"/>
    </source>
</evidence>
<evidence type="ECO:0000256" key="4">
    <source>
        <dbReference type="ARBA" id="ARBA00022737"/>
    </source>
</evidence>
<keyword evidence="5 7" id="KW-1133">Transmembrane helix</keyword>
<feature type="transmembrane region" description="Helical" evidence="7">
    <location>
        <begin position="91"/>
        <end position="119"/>
    </location>
</feature>
<dbReference type="Gene3D" id="3.30.70.1450">
    <property type="entry name" value="Regulator of K+ conductance, C-terminal domain"/>
    <property type="match status" value="2"/>
</dbReference>
<dbReference type="InterPro" id="IPR004680">
    <property type="entry name" value="Cit_transptr-like_dom"/>
</dbReference>
<evidence type="ECO:0000256" key="3">
    <source>
        <dbReference type="ARBA" id="ARBA00022692"/>
    </source>
</evidence>
<dbReference type="RefSeq" id="WP_265789156.1">
    <property type="nucleotide sequence ID" value="NZ_BAABRS010000002.1"/>
</dbReference>
<keyword evidence="2" id="KW-0813">Transport</keyword>
<feature type="transmembrane region" description="Helical" evidence="7">
    <location>
        <begin position="181"/>
        <end position="198"/>
    </location>
</feature>
<comment type="caution">
    <text evidence="9">The sequence shown here is derived from an EMBL/GenBank/DDBJ whole genome shotgun (WGS) entry which is preliminary data.</text>
</comment>
<evidence type="ECO:0000256" key="6">
    <source>
        <dbReference type="ARBA" id="ARBA00023136"/>
    </source>
</evidence>
<dbReference type="Pfam" id="PF03600">
    <property type="entry name" value="CitMHS"/>
    <property type="match status" value="1"/>
</dbReference>
<comment type="subcellular location">
    <subcellularLocation>
        <location evidence="1">Membrane</location>
        <topology evidence="1">Multi-pass membrane protein</topology>
    </subcellularLocation>
</comment>
<evidence type="ECO:0000256" key="2">
    <source>
        <dbReference type="ARBA" id="ARBA00022448"/>
    </source>
</evidence>
<keyword evidence="10" id="KW-1185">Reference proteome</keyword>
<dbReference type="PANTHER" id="PTHR43652:SF2">
    <property type="entry name" value="BASIC AMINO ACID ANTIPORTER YFCC-RELATED"/>
    <property type="match status" value="1"/>
</dbReference>
<feature type="transmembrane region" description="Helical" evidence="7">
    <location>
        <begin position="404"/>
        <end position="423"/>
    </location>
</feature>
<feature type="transmembrane region" description="Helical" evidence="7">
    <location>
        <begin position="533"/>
        <end position="552"/>
    </location>
</feature>
<sequence length="594" mass="64330">MSFEIIFVFALLGLALFLFATDYVSFDVAAIILVVCLLASGILTPQEGFSGVSNPATITIAAMFVISEGLRRTGILNKAGNFFCAKMENSFWPWLLVMLLFVSFTSSFMNNTAVIMIFIPVMIDIATRIGISPSKLLMPLSFAGIFGGISTLIGTSTNLLVSSIVEDRGGTGFSMFDFTPMGLLFLGAGFLYMFLYGINAIPSRREEEEDELTAEFGMNEYLTDLTVQPGSDLIGNILDAEKLTRALDLDVLRIFKSGYDSSAQRNEVRIQKNDILRIRGSADEIEKLLRREDLALRPSHEWVDMDLQHGRDALVEAAVAPESSLEALKLSDIDFGERFGAVPLAIRHHGKLQQEKLGDIQLSGGDSILLSMSKERIQELSNDPAFVITSELDVMRPRTEKTPIVLGILAMVVGIAALGIAPIVVTAPAGVIALILTGCISTEEAYTAINWKIIMLLVGVLPLGTAIDKTGAGAIIAETLINLLHDLGPVALLSGLYLITTMITAIITTNASVALLAPIAFEVAGQIGVNPEPMVLAVSYAACLTFITPFGHHANTLIYGPGQYKFTDFTKIGLPLNLIYWIIATVFIPIIWPL</sequence>
<reference evidence="9 10" key="1">
    <citation type="submission" date="2021-11" db="EMBL/GenBank/DDBJ databases">
        <title>Aliifidinibius sp. nov., a new bacterium isolated from saline soil.</title>
        <authorList>
            <person name="Galisteo C."/>
            <person name="De La Haba R."/>
            <person name="Sanchez-Porro C."/>
            <person name="Ventosa A."/>
        </authorList>
    </citation>
    <scope>NUCLEOTIDE SEQUENCE [LARGE SCALE GENOMIC DNA]</scope>
    <source>
        <strain evidence="9 10">KACC 190600</strain>
    </source>
</reference>
<evidence type="ECO:0000256" key="7">
    <source>
        <dbReference type="SAM" id="Phobius"/>
    </source>
</evidence>